<name>E5F8Z3_KLEPN</name>
<proteinExistence type="predicted"/>
<evidence type="ECO:0000313" key="1">
    <source>
        <dbReference type="EMBL" id="ADR67055.1"/>
    </source>
</evidence>
<organism evidence="1">
    <name type="scientific">Klebsiella pneumoniae subsp. pneumoniae</name>
    <dbReference type="NCBI Taxonomy" id="72407"/>
    <lineage>
        <taxon>Bacteria</taxon>
        <taxon>Pseudomonadati</taxon>
        <taxon>Pseudomonadota</taxon>
        <taxon>Gammaproteobacteria</taxon>
        <taxon>Enterobacterales</taxon>
        <taxon>Enterobacteriaceae</taxon>
        <taxon>Klebsiella/Raoultella group</taxon>
        <taxon>Klebsiella</taxon>
        <taxon>Klebsiella pneumoniae complex</taxon>
    </lineage>
</organism>
<dbReference type="AlphaFoldDB" id="E5F8Z3"/>
<dbReference type="EMBL" id="HM236457">
    <property type="protein sequence ID" value="ADR67055.1"/>
    <property type="molecule type" value="Genomic_DNA"/>
</dbReference>
<accession>E5F8Z3</accession>
<sequence length="52" mass="5934">MRRAGEAGKALYATGNVRQLQKIGIIIVAQFIRSCDQFTFGIKIRMLLFLYL</sequence>
<protein>
    <submittedName>
        <fullName evidence="1">Uncharacterized protein</fullName>
    </submittedName>
</protein>
<reference evidence="1" key="1">
    <citation type="journal article" date="2011" name="J. Microbiol. Methods">
        <title>Expansion of the known Klebsiella pneumoniae species gene pool by characterization of novel alien DNA islands integrated into tmRNA gene sites.</title>
        <authorList>
            <person name="Zhang J."/>
            <person name="van Aartsen J.J."/>
            <person name="Jiang X."/>
            <person name="Shao Y."/>
            <person name="Tai C."/>
            <person name="He X."/>
            <person name="Tan Z."/>
            <person name="Deng Z."/>
            <person name="Jia S."/>
            <person name="Rajakumar K."/>
            <person name="Ou H.Y."/>
        </authorList>
    </citation>
    <scope>NUCLEOTIDE SEQUENCE</scope>
    <source>
        <strain evidence="1">ATCC 49790</strain>
    </source>
</reference>